<feature type="domain" description="General secretion pathway GspH" evidence="12">
    <location>
        <begin position="39"/>
        <end position="170"/>
    </location>
</feature>
<reference evidence="13 14" key="1">
    <citation type="submission" date="2020-02" db="EMBL/GenBank/DDBJ databases">
        <title>Ideonella bacterium strain TBM-1.</title>
        <authorList>
            <person name="Chen W.-M."/>
        </authorList>
    </citation>
    <scope>NUCLEOTIDE SEQUENCE [LARGE SCALE GENOMIC DNA]</scope>
    <source>
        <strain evidence="13 14">TBM-1</strain>
    </source>
</reference>
<keyword evidence="6 11" id="KW-0812">Transmembrane</keyword>
<evidence type="ECO:0000259" key="12">
    <source>
        <dbReference type="Pfam" id="PF12019"/>
    </source>
</evidence>
<gene>
    <name evidence="13" type="ORF">G3A44_11080</name>
</gene>
<evidence type="ECO:0000256" key="4">
    <source>
        <dbReference type="ARBA" id="ARBA00022481"/>
    </source>
</evidence>
<feature type="transmembrane region" description="Helical" evidence="11">
    <location>
        <begin position="6"/>
        <end position="24"/>
    </location>
</feature>
<dbReference type="Pfam" id="PF12019">
    <property type="entry name" value="GspH"/>
    <property type="match status" value="1"/>
</dbReference>
<keyword evidence="4" id="KW-0488">Methylation</keyword>
<evidence type="ECO:0000256" key="8">
    <source>
        <dbReference type="ARBA" id="ARBA00023136"/>
    </source>
</evidence>
<proteinExistence type="inferred from homology"/>
<protein>
    <recommendedName>
        <fullName evidence="2">Type II secretion system protein H</fullName>
    </recommendedName>
    <alternativeName>
        <fullName evidence="10">General secretion pathway protein H</fullName>
    </alternativeName>
</protein>
<evidence type="ECO:0000256" key="10">
    <source>
        <dbReference type="ARBA" id="ARBA00030775"/>
    </source>
</evidence>
<evidence type="ECO:0000256" key="7">
    <source>
        <dbReference type="ARBA" id="ARBA00022989"/>
    </source>
</evidence>
<dbReference type="GO" id="GO:0005886">
    <property type="term" value="C:plasma membrane"/>
    <property type="evidence" value="ECO:0007669"/>
    <property type="project" value="UniProtKB-SubCell"/>
</dbReference>
<dbReference type="EMBL" id="JAAGOH010000011">
    <property type="protein sequence ID" value="NDY91729.1"/>
    <property type="molecule type" value="Genomic_DNA"/>
</dbReference>
<name>A0A7C9PHC3_9BURK</name>
<comment type="similarity">
    <text evidence="9">Belongs to the GSP H family.</text>
</comment>
<evidence type="ECO:0000256" key="5">
    <source>
        <dbReference type="ARBA" id="ARBA00022519"/>
    </source>
</evidence>
<evidence type="ECO:0000313" key="13">
    <source>
        <dbReference type="EMBL" id="NDY91729.1"/>
    </source>
</evidence>
<dbReference type="InterPro" id="IPR022346">
    <property type="entry name" value="T2SS_GspH"/>
</dbReference>
<evidence type="ECO:0000256" key="2">
    <source>
        <dbReference type="ARBA" id="ARBA00021549"/>
    </source>
</evidence>
<dbReference type="GO" id="GO:0015627">
    <property type="term" value="C:type II protein secretion system complex"/>
    <property type="evidence" value="ECO:0007669"/>
    <property type="project" value="InterPro"/>
</dbReference>
<evidence type="ECO:0000256" key="1">
    <source>
        <dbReference type="ARBA" id="ARBA00004377"/>
    </source>
</evidence>
<dbReference type="SUPFAM" id="SSF54523">
    <property type="entry name" value="Pili subunits"/>
    <property type="match status" value="1"/>
</dbReference>
<dbReference type="AlphaFoldDB" id="A0A7C9PHC3"/>
<dbReference type="Gene3D" id="3.55.40.10">
    <property type="entry name" value="minor pseudopilin epsh domain"/>
    <property type="match status" value="1"/>
</dbReference>
<evidence type="ECO:0000256" key="3">
    <source>
        <dbReference type="ARBA" id="ARBA00022475"/>
    </source>
</evidence>
<dbReference type="InterPro" id="IPR045584">
    <property type="entry name" value="Pilin-like"/>
</dbReference>
<dbReference type="GO" id="GO:0015628">
    <property type="term" value="P:protein secretion by the type II secretion system"/>
    <property type="evidence" value="ECO:0007669"/>
    <property type="project" value="InterPro"/>
</dbReference>
<keyword evidence="7 11" id="KW-1133">Transmembrane helix</keyword>
<evidence type="ECO:0000313" key="14">
    <source>
        <dbReference type="Proteomes" id="UP000484255"/>
    </source>
</evidence>
<keyword evidence="8 11" id="KW-0472">Membrane</keyword>
<sequence length="181" mass="19166">MTLVELMVVVLIAAILATIAVPAYQNMHKTQTVDAMASVLTESLQFARSEALRRNARVVVCASTDADATAPSCRAEGDWSEGWIVFLDADADGTLADGDRVLKVHSVLGMGTEATDLDDQLAMTFLPNGMVLATEAAIAADRNAVHGLKVSPFTDDAADYQRVVCVTRAGRIEAKSGTHAC</sequence>
<accession>A0A7C9PHC3</accession>
<keyword evidence="14" id="KW-1185">Reference proteome</keyword>
<evidence type="ECO:0000256" key="11">
    <source>
        <dbReference type="SAM" id="Phobius"/>
    </source>
</evidence>
<keyword evidence="3" id="KW-1003">Cell membrane</keyword>
<organism evidence="13 14">
    <name type="scientific">Ideonella livida</name>
    <dbReference type="NCBI Taxonomy" id="2707176"/>
    <lineage>
        <taxon>Bacteria</taxon>
        <taxon>Pseudomonadati</taxon>
        <taxon>Pseudomonadota</taxon>
        <taxon>Betaproteobacteria</taxon>
        <taxon>Burkholderiales</taxon>
        <taxon>Sphaerotilaceae</taxon>
        <taxon>Ideonella</taxon>
    </lineage>
</organism>
<comment type="subcellular location">
    <subcellularLocation>
        <location evidence="1">Cell inner membrane</location>
        <topology evidence="1">Single-pass membrane protein</topology>
    </subcellularLocation>
</comment>
<dbReference type="Proteomes" id="UP000484255">
    <property type="component" value="Unassembled WGS sequence"/>
</dbReference>
<keyword evidence="5" id="KW-0997">Cell inner membrane</keyword>
<comment type="caution">
    <text evidence="13">The sequence shown here is derived from an EMBL/GenBank/DDBJ whole genome shotgun (WGS) entry which is preliminary data.</text>
</comment>
<evidence type="ECO:0000256" key="6">
    <source>
        <dbReference type="ARBA" id="ARBA00022692"/>
    </source>
</evidence>
<evidence type="ECO:0000256" key="9">
    <source>
        <dbReference type="ARBA" id="ARBA00025772"/>
    </source>
</evidence>